<feature type="transmembrane region" description="Helical" evidence="3">
    <location>
        <begin position="460"/>
        <end position="484"/>
    </location>
</feature>
<dbReference type="Pfam" id="PF21088">
    <property type="entry name" value="MS_channel_1st"/>
    <property type="match status" value="1"/>
</dbReference>
<feature type="domain" description="Mechanosensitive ion channel MscS" evidence="5">
    <location>
        <begin position="551"/>
        <end position="581"/>
    </location>
</feature>
<evidence type="ECO:0000256" key="1">
    <source>
        <dbReference type="ARBA" id="ARBA00004236"/>
    </source>
</evidence>
<protein>
    <submittedName>
        <fullName evidence="8">Mechanosensitive ion channel</fullName>
    </submittedName>
</protein>
<feature type="transmembrane region" description="Helical" evidence="3">
    <location>
        <begin position="370"/>
        <end position="392"/>
    </location>
</feature>
<dbReference type="InterPro" id="IPR045276">
    <property type="entry name" value="YbiO_bact"/>
</dbReference>
<dbReference type="GO" id="GO:0005886">
    <property type="term" value="C:plasma membrane"/>
    <property type="evidence" value="ECO:0007669"/>
    <property type="project" value="UniProtKB-SubCell"/>
</dbReference>
<dbReference type="Pfam" id="PF25392">
    <property type="entry name" value="MS_channel_TM1"/>
    <property type="match status" value="1"/>
</dbReference>
<feature type="transmembrane region" description="Helical" evidence="3">
    <location>
        <begin position="505"/>
        <end position="524"/>
    </location>
</feature>
<dbReference type="PANTHER" id="PTHR30460">
    <property type="entry name" value="MODERATE CONDUCTANCE MECHANOSENSITIVE CHANNEL YBIO"/>
    <property type="match status" value="1"/>
</dbReference>
<evidence type="ECO:0000313" key="8">
    <source>
        <dbReference type="EMBL" id="CUB08135.1"/>
    </source>
</evidence>
<dbReference type="EMBL" id="CYHH01000023">
    <property type="protein sequence ID" value="CUB08135.1"/>
    <property type="molecule type" value="Genomic_DNA"/>
</dbReference>
<evidence type="ECO:0000256" key="3">
    <source>
        <dbReference type="SAM" id="Phobius"/>
    </source>
</evidence>
<keyword evidence="3" id="KW-0472">Membrane</keyword>
<gene>
    <name evidence="8" type="ORF">Ga0061068_1233</name>
</gene>
<dbReference type="InterPro" id="IPR049142">
    <property type="entry name" value="MS_channel_1st"/>
</dbReference>
<feature type="transmembrane region" description="Helical" evidence="3">
    <location>
        <begin position="218"/>
        <end position="237"/>
    </location>
</feature>
<feature type="domain" description="Mechanosensitive ion channel transmembrane helices 2/3" evidence="6">
    <location>
        <begin position="509"/>
        <end position="549"/>
    </location>
</feature>
<dbReference type="InterPro" id="IPR006685">
    <property type="entry name" value="MscS_channel_2nd"/>
</dbReference>
<dbReference type="AlphaFoldDB" id="A0A0K6IYE5"/>
<feature type="chain" id="PRO_5005505738" evidence="4">
    <location>
        <begin position="35"/>
        <end position="647"/>
    </location>
</feature>
<name>A0A0K6IYE5_9PROT</name>
<feature type="transmembrane region" description="Helical" evidence="3">
    <location>
        <begin position="290"/>
        <end position="308"/>
    </location>
</feature>
<feature type="domain" description="Moderate conductance mechanosensitive channel YbiO-like transmembrane helix 1" evidence="7">
    <location>
        <begin position="370"/>
        <end position="448"/>
    </location>
</feature>
<dbReference type="SUPFAM" id="SSF82861">
    <property type="entry name" value="Mechanosensitive channel protein MscS (YggB), transmembrane region"/>
    <property type="match status" value="1"/>
</dbReference>
<reference evidence="9" key="1">
    <citation type="submission" date="2015-08" db="EMBL/GenBank/DDBJ databases">
        <authorList>
            <person name="Babu N.S."/>
            <person name="Beckwith C.J."/>
            <person name="Beseler K.G."/>
            <person name="Brison A."/>
            <person name="Carone J.V."/>
            <person name="Caskin T.P."/>
            <person name="Diamond M."/>
            <person name="Durham M.E."/>
            <person name="Foxe J.M."/>
            <person name="Go M."/>
            <person name="Henderson B.A."/>
            <person name="Jones I.B."/>
            <person name="McGettigan J.A."/>
            <person name="Micheletti S.J."/>
            <person name="Nasrallah M.E."/>
            <person name="Ortiz D."/>
            <person name="Piller C.R."/>
            <person name="Privatt S.R."/>
            <person name="Schneider S.L."/>
            <person name="Sharp S."/>
            <person name="Smith T.C."/>
            <person name="Stanton J.D."/>
            <person name="Ullery H.E."/>
            <person name="Wilson R.J."/>
            <person name="Serrano M.G."/>
            <person name="Buck G."/>
            <person name="Lee V."/>
            <person name="Wang Y."/>
            <person name="Carvalho R."/>
            <person name="Voegtly L."/>
            <person name="Shi R."/>
            <person name="Duckworth R."/>
            <person name="Johnson A."/>
            <person name="Loviza R."/>
            <person name="Walstead R."/>
            <person name="Shah Z."/>
            <person name="Kiflezghi M."/>
            <person name="Wade K."/>
            <person name="Ball S.L."/>
            <person name="Bradley K.W."/>
            <person name="Asai D.J."/>
            <person name="Bowman C.A."/>
            <person name="Russell D.A."/>
            <person name="Pope W.H."/>
            <person name="Jacobs-Sera D."/>
            <person name="Hendrix R.W."/>
            <person name="Hatfull G.F."/>
        </authorList>
    </citation>
    <scope>NUCLEOTIDE SEQUENCE [LARGE SCALE GENOMIC DNA]</scope>
    <source>
        <strain evidence="9">JCM 19170</strain>
    </source>
</reference>
<feature type="transmembrane region" description="Helical" evidence="3">
    <location>
        <begin position="264"/>
        <end position="284"/>
    </location>
</feature>
<dbReference type="Proteomes" id="UP000182108">
    <property type="component" value="Unassembled WGS sequence"/>
</dbReference>
<dbReference type="PANTHER" id="PTHR30460:SF0">
    <property type="entry name" value="MODERATE CONDUCTANCE MECHANOSENSITIVE CHANNEL YBIO"/>
    <property type="match status" value="1"/>
</dbReference>
<dbReference type="RefSeq" id="WP_055424368.1">
    <property type="nucleotide sequence ID" value="NZ_CYHH01000023.1"/>
</dbReference>
<dbReference type="OrthoDB" id="6500477at2"/>
<evidence type="ECO:0000256" key="2">
    <source>
        <dbReference type="ARBA" id="ARBA00022475"/>
    </source>
</evidence>
<feature type="signal peptide" evidence="4">
    <location>
        <begin position="1"/>
        <end position="34"/>
    </location>
</feature>
<feature type="transmembrane region" description="Helical" evidence="3">
    <location>
        <begin position="178"/>
        <end position="206"/>
    </location>
</feature>
<comment type="subcellular location">
    <subcellularLocation>
        <location evidence="1">Cell membrane</location>
    </subcellularLocation>
</comment>
<evidence type="ECO:0000259" key="5">
    <source>
        <dbReference type="Pfam" id="PF00924"/>
    </source>
</evidence>
<evidence type="ECO:0000259" key="7">
    <source>
        <dbReference type="Pfam" id="PF25392"/>
    </source>
</evidence>
<accession>A0A0K6IYE5</accession>
<keyword evidence="4" id="KW-0732">Signal</keyword>
<keyword evidence="3" id="KW-0812">Transmembrane</keyword>
<feature type="transmembrane region" description="Helical" evidence="3">
    <location>
        <begin position="530"/>
        <end position="548"/>
    </location>
</feature>
<dbReference type="Gene3D" id="1.10.287.1260">
    <property type="match status" value="1"/>
</dbReference>
<dbReference type="Pfam" id="PF00924">
    <property type="entry name" value="MS_channel_2nd"/>
    <property type="match status" value="1"/>
</dbReference>
<evidence type="ECO:0000313" key="9">
    <source>
        <dbReference type="Proteomes" id="UP000182108"/>
    </source>
</evidence>
<feature type="transmembrane region" description="Helical" evidence="3">
    <location>
        <begin position="336"/>
        <end position="358"/>
    </location>
</feature>
<keyword evidence="2" id="KW-1003">Cell membrane</keyword>
<feature type="transmembrane region" description="Helical" evidence="3">
    <location>
        <begin position="127"/>
        <end position="149"/>
    </location>
</feature>
<dbReference type="InterPro" id="IPR011014">
    <property type="entry name" value="MscS_channel_TM-2"/>
</dbReference>
<dbReference type="InterPro" id="IPR057485">
    <property type="entry name" value="YbiO-like_TM1"/>
</dbReference>
<feature type="transmembrane region" description="Helical" evidence="3">
    <location>
        <begin position="413"/>
        <end position="440"/>
    </location>
</feature>
<evidence type="ECO:0000259" key="6">
    <source>
        <dbReference type="Pfam" id="PF21088"/>
    </source>
</evidence>
<evidence type="ECO:0000256" key="4">
    <source>
        <dbReference type="SAM" id="SignalP"/>
    </source>
</evidence>
<sequence>MVRFRPCRSFLPLFLFVLLCFASFAPWASRSALAAEATAAEDKALYAQLAAALEDPAARDAMIRELRRLAEQGRGGETVPPVEQSAAQRLAHATQRFVQDALGEFESAFTALRTFDWAGGGDPGWRAIGAAVLDLTFVVAVTVLVLVLGRRMLRALFVRLDAWSCVPGTMPQALRRTLAVFAAVALDLLAVLAAWVSGYLAAVFFFGEPGSLAPRHTLYLNAFVLVEAVKVLLRALFAPGNASLRLLPMPEERAAYWSARSMRLASFLGYGLLFVVPLVEAGISPALGRVLALAVMLATFVFAVSLIVRNRAQVRRALEAAAGRSKSSYVRFTWNLLARSWHLLTIVYCAALLMVALARPQDALPFMMRATVTSLVALLLGVLVSATLTQLLSRRIRLPDEMQRKFPLLENRLNAYVPLGLRFMRLLIALIVFAAFLHVWGVFDLKAWLASPAGTATLSTLLSVLLVLVLAVGAWLVFASWVEYRLTLSAERGQPGAREKTLLSLIRNAVAVVLVVMTVMIVLSQLGIQIGPLLAGAGVLGLAVGFGAQKLVEDVINGLFIQIENVMSVGDTVTVAGITGRTLDHPLCGHPRHGGHLPHVALFPGAARFQLHARIRLPCRRLWGGVPRGRRRGDRGVATGFRRIARR</sequence>
<dbReference type="GO" id="GO:0008381">
    <property type="term" value="F:mechanosensitive monoatomic ion channel activity"/>
    <property type="evidence" value="ECO:0007669"/>
    <property type="project" value="InterPro"/>
</dbReference>
<keyword evidence="9" id="KW-1185">Reference proteome</keyword>
<proteinExistence type="predicted"/>
<organism evidence="8 9">
    <name type="scientific">Tepidiphilus thermophilus</name>
    <dbReference type="NCBI Taxonomy" id="876478"/>
    <lineage>
        <taxon>Bacteria</taxon>
        <taxon>Pseudomonadati</taxon>
        <taxon>Pseudomonadota</taxon>
        <taxon>Hydrogenophilia</taxon>
        <taxon>Hydrogenophilales</taxon>
        <taxon>Hydrogenophilaceae</taxon>
        <taxon>Tepidiphilus</taxon>
    </lineage>
</organism>
<keyword evidence="3" id="KW-1133">Transmembrane helix</keyword>